<feature type="transmembrane region" description="Helical" evidence="7">
    <location>
        <begin position="150"/>
        <end position="171"/>
    </location>
</feature>
<dbReference type="PANTHER" id="PTHR30487">
    <property type="entry name" value="TYPE 4 PREPILIN-LIKE PROTEINS LEADER PEPTIDE-PROCESSING ENZYME"/>
    <property type="match status" value="1"/>
</dbReference>
<dbReference type="InterPro" id="IPR050882">
    <property type="entry name" value="Prepilin_peptidase/N-MTase"/>
</dbReference>
<dbReference type="Gene3D" id="1.20.120.1220">
    <property type="match status" value="1"/>
</dbReference>
<name>A0A2S7FEG9_CLOBU</name>
<accession>A0A2S7FEG9</accession>
<dbReference type="AlphaFoldDB" id="A0A2S7FEG9"/>
<evidence type="ECO:0000256" key="5">
    <source>
        <dbReference type="ARBA" id="ARBA00022989"/>
    </source>
</evidence>
<proteinExistence type="inferred from homology"/>
<evidence type="ECO:0000256" key="2">
    <source>
        <dbReference type="ARBA" id="ARBA00005801"/>
    </source>
</evidence>
<organism evidence="10 11">
    <name type="scientific">Clostridium butyricum</name>
    <dbReference type="NCBI Taxonomy" id="1492"/>
    <lineage>
        <taxon>Bacteria</taxon>
        <taxon>Bacillati</taxon>
        <taxon>Bacillota</taxon>
        <taxon>Clostridia</taxon>
        <taxon>Eubacteriales</taxon>
        <taxon>Clostridiaceae</taxon>
        <taxon>Clostridium</taxon>
    </lineage>
</organism>
<feature type="transmembrane region" description="Helical" evidence="7">
    <location>
        <begin position="93"/>
        <end position="113"/>
    </location>
</feature>
<sequence>MDYILVIILGLVIGSFLNVCIYRIPREESISYPPSHCGNCGHNLHPVDLIPIISYVFLKGKCRYCNEKISIRYPMIEGLNCILYLVIYMKYGFMIYTVEFCILISLLIVISMIDYNTQEVYTSTTVFGAIVGLIFILINKFVYGQEVMNLLMGGVTGAAIIGAIVYLTKGMGEGDIEIAGVCGLFLGVKQIILALFLAIMLGGAVGVVVILLNLKNIKDKIAFGPFIAIGTLIAILYGNALISWYFNLLV</sequence>
<dbReference type="Pfam" id="PF06750">
    <property type="entry name" value="A24_N_bact"/>
    <property type="match status" value="1"/>
</dbReference>
<evidence type="ECO:0000256" key="6">
    <source>
        <dbReference type="ARBA" id="ARBA00023136"/>
    </source>
</evidence>
<dbReference type="GO" id="GO:0005886">
    <property type="term" value="C:plasma membrane"/>
    <property type="evidence" value="ECO:0007669"/>
    <property type="project" value="UniProtKB-SubCell"/>
</dbReference>
<feature type="transmembrane region" description="Helical" evidence="7">
    <location>
        <begin position="226"/>
        <end position="246"/>
    </location>
</feature>
<comment type="caution">
    <text evidence="10">The sequence shown here is derived from an EMBL/GenBank/DDBJ whole genome shotgun (WGS) entry which is preliminary data.</text>
</comment>
<evidence type="ECO:0000259" key="9">
    <source>
        <dbReference type="Pfam" id="PF06750"/>
    </source>
</evidence>
<feature type="domain" description="Prepilin type IV endopeptidase peptidase" evidence="8">
    <location>
        <begin position="101"/>
        <end position="207"/>
    </location>
</feature>
<evidence type="ECO:0000256" key="4">
    <source>
        <dbReference type="ARBA" id="ARBA00022692"/>
    </source>
</evidence>
<dbReference type="RefSeq" id="WP_043664590.1">
    <property type="nucleotide sequence ID" value="NZ_JSEG01000012.1"/>
</dbReference>
<dbReference type="GO" id="GO:0004190">
    <property type="term" value="F:aspartic-type endopeptidase activity"/>
    <property type="evidence" value="ECO:0007669"/>
    <property type="project" value="InterPro"/>
</dbReference>
<feature type="transmembrane region" description="Helical" evidence="7">
    <location>
        <begin position="6"/>
        <end position="24"/>
    </location>
</feature>
<keyword evidence="6 7" id="KW-0472">Membrane</keyword>
<protein>
    <submittedName>
        <fullName evidence="10">Peptidase A24</fullName>
    </submittedName>
</protein>
<comment type="similarity">
    <text evidence="2">Belongs to the peptidase A24 family.</text>
</comment>
<dbReference type="InterPro" id="IPR010627">
    <property type="entry name" value="Prepilin_pept_A24_N"/>
</dbReference>
<dbReference type="EMBL" id="LRDH01000024">
    <property type="protein sequence ID" value="PPV17421.1"/>
    <property type="molecule type" value="Genomic_DNA"/>
</dbReference>
<dbReference type="Proteomes" id="UP000238081">
    <property type="component" value="Unassembled WGS sequence"/>
</dbReference>
<evidence type="ECO:0000259" key="8">
    <source>
        <dbReference type="Pfam" id="PF01478"/>
    </source>
</evidence>
<evidence type="ECO:0000313" key="10">
    <source>
        <dbReference type="EMBL" id="PPV17421.1"/>
    </source>
</evidence>
<evidence type="ECO:0000313" key="11">
    <source>
        <dbReference type="Proteomes" id="UP000238081"/>
    </source>
</evidence>
<feature type="transmembrane region" description="Helical" evidence="7">
    <location>
        <begin position="119"/>
        <end position="138"/>
    </location>
</feature>
<dbReference type="InterPro" id="IPR000045">
    <property type="entry name" value="Prepilin_IV_endopep_pep"/>
</dbReference>
<keyword evidence="3" id="KW-1003">Cell membrane</keyword>
<evidence type="ECO:0000256" key="1">
    <source>
        <dbReference type="ARBA" id="ARBA00004651"/>
    </source>
</evidence>
<evidence type="ECO:0000256" key="7">
    <source>
        <dbReference type="SAM" id="Phobius"/>
    </source>
</evidence>
<dbReference type="Pfam" id="PF01478">
    <property type="entry name" value="Peptidase_A24"/>
    <property type="match status" value="1"/>
</dbReference>
<comment type="subcellular location">
    <subcellularLocation>
        <location evidence="1">Cell membrane</location>
        <topology evidence="1">Multi-pass membrane protein</topology>
    </subcellularLocation>
</comment>
<reference evidence="10 11" key="1">
    <citation type="submission" date="2016-01" db="EMBL/GenBank/DDBJ databases">
        <title>Characterization of the Clostridium difficile lineages that are prevalent in Hong Kong and China.</title>
        <authorList>
            <person name="Kwok J.S.-L."/>
            <person name="Lam W.-Y."/>
            <person name="Ip M."/>
            <person name="Chan T.-F."/>
            <person name="Hawkey P.M."/>
            <person name="Tsui S.K.-W."/>
        </authorList>
    </citation>
    <scope>NUCLEOTIDE SEQUENCE [LARGE SCALE GENOMIC DNA]</scope>
    <source>
        <strain evidence="10 11">300064</strain>
    </source>
</reference>
<feature type="domain" description="Prepilin peptidase A24 N-terminal" evidence="9">
    <location>
        <begin position="8"/>
        <end position="91"/>
    </location>
</feature>
<keyword evidence="4 7" id="KW-0812">Transmembrane</keyword>
<dbReference type="GO" id="GO:0006465">
    <property type="term" value="P:signal peptide processing"/>
    <property type="evidence" value="ECO:0007669"/>
    <property type="project" value="TreeGrafter"/>
</dbReference>
<dbReference type="PANTHER" id="PTHR30487:SF0">
    <property type="entry name" value="PREPILIN LEADER PEPTIDASE_N-METHYLTRANSFERASE-RELATED"/>
    <property type="match status" value="1"/>
</dbReference>
<keyword evidence="5 7" id="KW-1133">Transmembrane helix</keyword>
<evidence type="ECO:0000256" key="3">
    <source>
        <dbReference type="ARBA" id="ARBA00022475"/>
    </source>
</evidence>
<feature type="transmembrane region" description="Helical" evidence="7">
    <location>
        <begin position="191"/>
        <end position="214"/>
    </location>
</feature>
<gene>
    <name evidence="10" type="ORF">AWN73_07835</name>
</gene>